<evidence type="ECO:0000313" key="7">
    <source>
        <dbReference type="EMBL" id="QIM10119.1"/>
    </source>
</evidence>
<keyword evidence="3 6" id="KW-0812">Transmembrane</keyword>
<feature type="transmembrane region" description="Helical" evidence="6">
    <location>
        <begin position="189"/>
        <end position="208"/>
    </location>
</feature>
<dbReference type="InterPro" id="IPR002797">
    <property type="entry name" value="Polysacc_synth"/>
</dbReference>
<keyword evidence="4 6" id="KW-1133">Transmembrane helix</keyword>
<feature type="transmembrane region" description="Helical" evidence="6">
    <location>
        <begin position="282"/>
        <end position="300"/>
    </location>
</feature>
<reference evidence="7" key="1">
    <citation type="journal article" date="2020" name="J. ISSAAS">
        <title>Lactobacilli and other gastrointestinal microbiota of Peromyscus leucopus, reservoir host for agents of Lyme disease and other zoonoses in North America.</title>
        <authorList>
            <person name="Milovic A."/>
            <person name="Bassam K."/>
            <person name="Shao H."/>
            <person name="Chatzistamou I."/>
            <person name="Tufts D.M."/>
            <person name="Diuk-Wasser M."/>
            <person name="Barbour A.G."/>
        </authorList>
    </citation>
    <scope>NUCLEOTIDE SEQUENCE</scope>
    <source>
        <strain evidence="7">LL70</strain>
    </source>
</reference>
<feature type="transmembrane region" description="Helical" evidence="6">
    <location>
        <begin position="12"/>
        <end position="38"/>
    </location>
</feature>
<dbReference type="AlphaFoldDB" id="A0A6G8F1G4"/>
<evidence type="ECO:0000256" key="2">
    <source>
        <dbReference type="ARBA" id="ARBA00022475"/>
    </source>
</evidence>
<comment type="subcellular location">
    <subcellularLocation>
        <location evidence="1">Cell membrane</location>
        <topology evidence="1">Multi-pass membrane protein</topology>
    </subcellularLocation>
</comment>
<evidence type="ECO:0000256" key="4">
    <source>
        <dbReference type="ARBA" id="ARBA00022989"/>
    </source>
</evidence>
<name>A0A6G8F1G4_9BACT</name>
<evidence type="ECO:0000256" key="3">
    <source>
        <dbReference type="ARBA" id="ARBA00022692"/>
    </source>
</evidence>
<evidence type="ECO:0000256" key="1">
    <source>
        <dbReference type="ARBA" id="ARBA00004651"/>
    </source>
</evidence>
<dbReference type="GO" id="GO:0005886">
    <property type="term" value="C:plasma membrane"/>
    <property type="evidence" value="ECO:0007669"/>
    <property type="project" value="UniProtKB-SubCell"/>
</dbReference>
<protein>
    <submittedName>
        <fullName evidence="7">Uncharacterized protein</fullName>
    </submittedName>
</protein>
<dbReference type="PANTHER" id="PTHR30250:SF26">
    <property type="entry name" value="PSMA PROTEIN"/>
    <property type="match status" value="1"/>
</dbReference>
<organism evidence="7">
    <name type="scientific">uncultured Prevotella sp</name>
    <dbReference type="NCBI Taxonomy" id="159272"/>
    <lineage>
        <taxon>Bacteria</taxon>
        <taxon>Pseudomonadati</taxon>
        <taxon>Bacteroidota</taxon>
        <taxon>Bacteroidia</taxon>
        <taxon>Bacteroidales</taxon>
        <taxon>Prevotellaceae</taxon>
        <taxon>Prevotella</taxon>
        <taxon>environmental samples</taxon>
    </lineage>
</organism>
<dbReference type="EMBL" id="MN990733">
    <property type="protein sequence ID" value="QIM10119.1"/>
    <property type="molecule type" value="Genomic_DNA"/>
</dbReference>
<feature type="transmembrane region" description="Helical" evidence="6">
    <location>
        <begin position="367"/>
        <end position="389"/>
    </location>
</feature>
<feature type="transmembrane region" description="Helical" evidence="6">
    <location>
        <begin position="58"/>
        <end position="83"/>
    </location>
</feature>
<keyword evidence="2" id="KW-1003">Cell membrane</keyword>
<feature type="transmembrane region" description="Helical" evidence="6">
    <location>
        <begin position="312"/>
        <end position="331"/>
    </location>
</feature>
<evidence type="ECO:0000256" key="6">
    <source>
        <dbReference type="SAM" id="Phobius"/>
    </source>
</evidence>
<feature type="transmembrane region" description="Helical" evidence="6">
    <location>
        <begin position="228"/>
        <end position="252"/>
    </location>
</feature>
<feature type="transmembrane region" description="Helical" evidence="6">
    <location>
        <begin position="432"/>
        <end position="454"/>
    </location>
</feature>
<evidence type="ECO:0000256" key="5">
    <source>
        <dbReference type="ARBA" id="ARBA00023136"/>
    </source>
</evidence>
<sequence>MINTIGKSDYGIYSLVMSFLSYFLLDFGLGSAISRFIAKYRAAGDKEGINRMFSVTTLVYLCLDIIIFATLAILYFFVSDIFVKLTPSEMETFRMAYIIAAFFSVSNFFFNPFTGAMMAFEYFVPLKMLDMAQRLGTVGLITLALFFGGDIYALVLVNGGMALAVSVCKFVFVKRNTDITINFKFFDKNIARTLFGFSSWIFLINIAQRLRLNLIPSVLGVYSGTAEIALFAVGMNLEGFVFNFSNALNGLFIPKVSRMVQENAGDRSDVSKLMIKVGRIQLYVVGYIIIGLFGFGKSFIDLWIGKDYSDTYYIMVFLIAPNIISMTQAIGTTLSYVENEVRYNSIIAMSVSVLSLVLSVLLAPRYGAIGCGCAFFISMMLSCLFSNIFYKKILKLNVIDFFKNCHLKICHVHVVILALMLLYDNYVGIGSWSYLVVAGGIYTIVYALACYYMCLNVSERAMVHETLNKIKKII</sequence>
<feature type="transmembrane region" description="Helical" evidence="6">
    <location>
        <begin position="140"/>
        <end position="168"/>
    </location>
</feature>
<gene>
    <name evidence="7" type="ORF">Prevot485_2180</name>
</gene>
<accession>A0A6G8F1G4</accession>
<feature type="transmembrane region" description="Helical" evidence="6">
    <location>
        <begin position="409"/>
        <end position="426"/>
    </location>
</feature>
<keyword evidence="5 6" id="KW-0472">Membrane</keyword>
<proteinExistence type="predicted"/>
<dbReference type="InterPro" id="IPR050833">
    <property type="entry name" value="Poly_Biosynth_Transport"/>
</dbReference>
<dbReference type="PANTHER" id="PTHR30250">
    <property type="entry name" value="PST FAMILY PREDICTED COLANIC ACID TRANSPORTER"/>
    <property type="match status" value="1"/>
</dbReference>
<dbReference type="Pfam" id="PF01943">
    <property type="entry name" value="Polysacc_synt"/>
    <property type="match status" value="1"/>
</dbReference>
<feature type="transmembrane region" description="Helical" evidence="6">
    <location>
        <begin position="95"/>
        <end position="120"/>
    </location>
</feature>
<feature type="transmembrane region" description="Helical" evidence="6">
    <location>
        <begin position="343"/>
        <end position="361"/>
    </location>
</feature>